<evidence type="ECO:0000313" key="1">
    <source>
        <dbReference type="EMBL" id="KAF5802914.1"/>
    </source>
</evidence>
<proteinExistence type="predicted"/>
<keyword evidence="2" id="KW-1185">Reference proteome</keyword>
<gene>
    <name evidence="1" type="ORF">HanXRQr2_Chr06g0265141</name>
</gene>
<dbReference type="Proteomes" id="UP000215914">
    <property type="component" value="Unassembled WGS sequence"/>
</dbReference>
<comment type="caution">
    <text evidence="1">The sequence shown here is derived from an EMBL/GenBank/DDBJ whole genome shotgun (WGS) entry which is preliminary data.</text>
</comment>
<accession>A0A9K3ITR5</accession>
<sequence length="85" mass="9424">MDCLSKNSDFCFVTRCYHLSLTFLYALDKIRIESLVHIIPNKASNTLSIIDGGGGTPRLVNNLGAVTRFGPEISWKLLLVVLMLV</sequence>
<reference evidence="1" key="2">
    <citation type="submission" date="2020-06" db="EMBL/GenBank/DDBJ databases">
        <title>Helianthus annuus Genome sequencing and assembly Release 2.</title>
        <authorList>
            <person name="Gouzy J."/>
            <person name="Langlade N."/>
            <person name="Munos S."/>
        </authorList>
    </citation>
    <scope>NUCLEOTIDE SEQUENCE</scope>
    <source>
        <tissue evidence="1">Leaves</tissue>
    </source>
</reference>
<protein>
    <submittedName>
        <fullName evidence="1">Uncharacterized protein</fullName>
    </submittedName>
</protein>
<name>A0A9K3ITR5_HELAN</name>
<dbReference type="Gramene" id="mRNA:HanXRQr2_Chr06g0265141">
    <property type="protein sequence ID" value="mRNA:HanXRQr2_Chr06g0265141"/>
    <property type="gene ID" value="HanXRQr2_Chr06g0265141"/>
</dbReference>
<dbReference type="EMBL" id="MNCJ02000321">
    <property type="protein sequence ID" value="KAF5802914.1"/>
    <property type="molecule type" value="Genomic_DNA"/>
</dbReference>
<dbReference type="AlphaFoldDB" id="A0A9K3ITR5"/>
<evidence type="ECO:0000313" key="2">
    <source>
        <dbReference type="Proteomes" id="UP000215914"/>
    </source>
</evidence>
<reference evidence="1" key="1">
    <citation type="journal article" date="2017" name="Nature">
        <title>The sunflower genome provides insights into oil metabolism, flowering and Asterid evolution.</title>
        <authorList>
            <person name="Badouin H."/>
            <person name="Gouzy J."/>
            <person name="Grassa C.J."/>
            <person name="Murat F."/>
            <person name="Staton S.E."/>
            <person name="Cottret L."/>
            <person name="Lelandais-Briere C."/>
            <person name="Owens G.L."/>
            <person name="Carrere S."/>
            <person name="Mayjonade B."/>
            <person name="Legrand L."/>
            <person name="Gill N."/>
            <person name="Kane N.C."/>
            <person name="Bowers J.E."/>
            <person name="Hubner S."/>
            <person name="Bellec A."/>
            <person name="Berard A."/>
            <person name="Berges H."/>
            <person name="Blanchet N."/>
            <person name="Boniface M.C."/>
            <person name="Brunel D."/>
            <person name="Catrice O."/>
            <person name="Chaidir N."/>
            <person name="Claudel C."/>
            <person name="Donnadieu C."/>
            <person name="Faraut T."/>
            <person name="Fievet G."/>
            <person name="Helmstetter N."/>
            <person name="King M."/>
            <person name="Knapp S.J."/>
            <person name="Lai Z."/>
            <person name="Le Paslier M.C."/>
            <person name="Lippi Y."/>
            <person name="Lorenzon L."/>
            <person name="Mandel J.R."/>
            <person name="Marage G."/>
            <person name="Marchand G."/>
            <person name="Marquand E."/>
            <person name="Bret-Mestries E."/>
            <person name="Morien E."/>
            <person name="Nambeesan S."/>
            <person name="Nguyen T."/>
            <person name="Pegot-Espagnet P."/>
            <person name="Pouilly N."/>
            <person name="Raftis F."/>
            <person name="Sallet E."/>
            <person name="Schiex T."/>
            <person name="Thomas J."/>
            <person name="Vandecasteele C."/>
            <person name="Vares D."/>
            <person name="Vear F."/>
            <person name="Vautrin S."/>
            <person name="Crespi M."/>
            <person name="Mangin B."/>
            <person name="Burke J.M."/>
            <person name="Salse J."/>
            <person name="Munos S."/>
            <person name="Vincourt P."/>
            <person name="Rieseberg L.H."/>
            <person name="Langlade N.B."/>
        </authorList>
    </citation>
    <scope>NUCLEOTIDE SEQUENCE</scope>
    <source>
        <tissue evidence="1">Leaves</tissue>
    </source>
</reference>
<organism evidence="1 2">
    <name type="scientific">Helianthus annuus</name>
    <name type="common">Common sunflower</name>
    <dbReference type="NCBI Taxonomy" id="4232"/>
    <lineage>
        <taxon>Eukaryota</taxon>
        <taxon>Viridiplantae</taxon>
        <taxon>Streptophyta</taxon>
        <taxon>Embryophyta</taxon>
        <taxon>Tracheophyta</taxon>
        <taxon>Spermatophyta</taxon>
        <taxon>Magnoliopsida</taxon>
        <taxon>eudicotyledons</taxon>
        <taxon>Gunneridae</taxon>
        <taxon>Pentapetalae</taxon>
        <taxon>asterids</taxon>
        <taxon>campanulids</taxon>
        <taxon>Asterales</taxon>
        <taxon>Asteraceae</taxon>
        <taxon>Asteroideae</taxon>
        <taxon>Heliantheae alliance</taxon>
        <taxon>Heliantheae</taxon>
        <taxon>Helianthus</taxon>
    </lineage>
</organism>